<comment type="caution">
    <text evidence="1">The sequence shown here is derived from an EMBL/GenBank/DDBJ whole genome shotgun (WGS) entry which is preliminary data.</text>
</comment>
<keyword evidence="2" id="KW-1185">Reference proteome</keyword>
<proteinExistence type="predicted"/>
<gene>
    <name evidence="1" type="ORF">BCUN_1933</name>
</gene>
<dbReference type="eggNOG" id="ENOG5030FCH">
    <property type="taxonomic scope" value="Bacteria"/>
</dbReference>
<evidence type="ECO:0000313" key="1">
    <source>
        <dbReference type="EMBL" id="KFI58332.1"/>
    </source>
</evidence>
<name>A0A087AHT2_9BIFI</name>
<reference evidence="1 2" key="1">
    <citation type="submission" date="2014-03" db="EMBL/GenBank/DDBJ databases">
        <title>Genomics of Bifidobacteria.</title>
        <authorList>
            <person name="Ventura M."/>
            <person name="Milani C."/>
            <person name="Lugli G.A."/>
        </authorList>
    </citation>
    <scope>NUCLEOTIDE SEQUENCE [LARGE SCALE GENOMIC DNA]</scope>
    <source>
        <strain evidence="1 2">LMG 10738</strain>
    </source>
</reference>
<dbReference type="AlphaFoldDB" id="A0A087AHT2"/>
<dbReference type="RefSeq" id="WP_033517486.1">
    <property type="nucleotide sequence ID" value="NZ_JGYV01000030.1"/>
</dbReference>
<dbReference type="STRING" id="1688.BCUN_1933"/>
<dbReference type="OrthoDB" id="3232804at2"/>
<protein>
    <submittedName>
        <fullName evidence="1">Uncharacterized protein</fullName>
    </submittedName>
</protein>
<dbReference type="Proteomes" id="UP000029067">
    <property type="component" value="Unassembled WGS sequence"/>
</dbReference>
<evidence type="ECO:0000313" key="2">
    <source>
        <dbReference type="Proteomes" id="UP000029067"/>
    </source>
</evidence>
<sequence>MGGRKLYRSRYSDACGKVRYPTRQDAQLALACCKGSPNGQRAECRTYPCRVCRGWHLTSRPNAQGVKRSMAELGRMAGHAMHVARCTCRSMRWDVDQSRRFLTVSLHTLDGSGLPVRAWDDWWMWRAMRNHADGLLAREERHRLRERMDTLTGLLAKARRIDPDGWATPQETMAIARGWSEEQQAWNQPARLWVAAAATV</sequence>
<organism evidence="1 2">
    <name type="scientific">Bifidobacterium cuniculi</name>
    <dbReference type="NCBI Taxonomy" id="1688"/>
    <lineage>
        <taxon>Bacteria</taxon>
        <taxon>Bacillati</taxon>
        <taxon>Actinomycetota</taxon>
        <taxon>Actinomycetes</taxon>
        <taxon>Bifidobacteriales</taxon>
        <taxon>Bifidobacteriaceae</taxon>
        <taxon>Bifidobacterium</taxon>
    </lineage>
</organism>
<accession>A0A087AHT2</accession>
<dbReference type="EMBL" id="JGYV01000030">
    <property type="protein sequence ID" value="KFI58332.1"/>
    <property type="molecule type" value="Genomic_DNA"/>
</dbReference>